<protein>
    <submittedName>
        <fullName evidence="10">PTS system sorbose-specific transporter subunit IIC</fullName>
    </submittedName>
</protein>
<dbReference type="AlphaFoldDB" id="A0A174I7T0"/>
<keyword evidence="2" id="KW-0813">Transport</keyword>
<dbReference type="PROSITE" id="PS51106">
    <property type="entry name" value="PTS_EIIC_TYPE_4"/>
    <property type="match status" value="1"/>
</dbReference>
<sequence>MQAAILVGLAMAVLWFLEKLGGTPMVIRPIVVSPVIGALLGDLQTGVMVGATLELVFMGAIQIGAAVPPDVLVGAGLGTAFAIQSGQGADIALALALPIAILAQSLKVIVFIIRSWFMDLAMKLAEAGDIKKLYALNIGGLLLQCFMYFVVGFVALLFGSPAVEAFVNNIPQVILNGLSVAGGLLPAVGFALLLLPMMEKRNAIYFVFGFILISYLNLPIMAVTIMGVVLAFVICYEKGASGNGTAAAAAVSSEEEEDLFDE</sequence>
<feature type="transmembrane region" description="Helical" evidence="9">
    <location>
        <begin position="207"/>
        <end position="234"/>
    </location>
</feature>
<feature type="transmembrane region" description="Helical" evidence="9">
    <location>
        <begin position="134"/>
        <end position="158"/>
    </location>
</feature>
<name>A0A174I7T0_9FIRM</name>
<evidence type="ECO:0000256" key="6">
    <source>
        <dbReference type="ARBA" id="ARBA00022692"/>
    </source>
</evidence>
<keyword evidence="6 9" id="KW-0812">Transmembrane</keyword>
<keyword evidence="4" id="KW-0762">Sugar transport</keyword>
<accession>A0A174I7T0</accession>
<evidence type="ECO:0000256" key="9">
    <source>
        <dbReference type="SAM" id="Phobius"/>
    </source>
</evidence>
<keyword evidence="7 9" id="KW-1133">Transmembrane helix</keyword>
<feature type="transmembrane region" description="Helical" evidence="9">
    <location>
        <begin position="170"/>
        <end position="195"/>
    </location>
</feature>
<feature type="transmembrane region" description="Helical" evidence="9">
    <location>
        <begin position="91"/>
        <end position="113"/>
    </location>
</feature>
<dbReference type="InterPro" id="IPR050303">
    <property type="entry name" value="GatZ_KbaZ_carbometab"/>
</dbReference>
<evidence type="ECO:0000256" key="1">
    <source>
        <dbReference type="ARBA" id="ARBA00004651"/>
    </source>
</evidence>
<dbReference type="InterPro" id="IPR004700">
    <property type="entry name" value="PTS_IIC_man"/>
</dbReference>
<organism evidence="10 11">
    <name type="scientific">Hungatella hathewayi</name>
    <dbReference type="NCBI Taxonomy" id="154046"/>
    <lineage>
        <taxon>Bacteria</taxon>
        <taxon>Bacillati</taxon>
        <taxon>Bacillota</taxon>
        <taxon>Clostridia</taxon>
        <taxon>Lachnospirales</taxon>
        <taxon>Lachnospiraceae</taxon>
        <taxon>Hungatella</taxon>
    </lineage>
</organism>
<dbReference type="Proteomes" id="UP000095651">
    <property type="component" value="Unassembled WGS sequence"/>
</dbReference>
<evidence type="ECO:0000256" key="7">
    <source>
        <dbReference type="ARBA" id="ARBA00022989"/>
    </source>
</evidence>
<dbReference type="PANTHER" id="PTHR32502:SF8">
    <property type="entry name" value="N-ACETYLGALACTOSAMINE PERMEASE IIC COMPONENT 1"/>
    <property type="match status" value="1"/>
</dbReference>
<evidence type="ECO:0000313" key="11">
    <source>
        <dbReference type="Proteomes" id="UP000095651"/>
    </source>
</evidence>
<evidence type="ECO:0000256" key="8">
    <source>
        <dbReference type="ARBA" id="ARBA00023136"/>
    </source>
</evidence>
<comment type="subcellular location">
    <subcellularLocation>
        <location evidence="1">Cell membrane</location>
        <topology evidence="1">Multi-pass membrane protein</topology>
    </subcellularLocation>
</comment>
<evidence type="ECO:0000256" key="4">
    <source>
        <dbReference type="ARBA" id="ARBA00022597"/>
    </source>
</evidence>
<evidence type="ECO:0000313" key="10">
    <source>
        <dbReference type="EMBL" id="CUO81448.1"/>
    </source>
</evidence>
<dbReference type="GO" id="GO:0005886">
    <property type="term" value="C:plasma membrane"/>
    <property type="evidence" value="ECO:0007669"/>
    <property type="project" value="UniProtKB-SubCell"/>
</dbReference>
<dbReference type="RefSeq" id="WP_055657891.1">
    <property type="nucleotide sequence ID" value="NZ_CABIXC010000012.1"/>
</dbReference>
<dbReference type="Pfam" id="PF03609">
    <property type="entry name" value="EII-Sor"/>
    <property type="match status" value="1"/>
</dbReference>
<proteinExistence type="predicted"/>
<dbReference type="PANTHER" id="PTHR32502">
    <property type="entry name" value="N-ACETYLGALACTOSAMINE PERMEASE II COMPONENT-RELATED"/>
    <property type="match status" value="1"/>
</dbReference>
<dbReference type="GO" id="GO:0009401">
    <property type="term" value="P:phosphoenolpyruvate-dependent sugar phosphotransferase system"/>
    <property type="evidence" value="ECO:0007669"/>
    <property type="project" value="UniProtKB-KW"/>
</dbReference>
<evidence type="ECO:0000256" key="5">
    <source>
        <dbReference type="ARBA" id="ARBA00022683"/>
    </source>
</evidence>
<keyword evidence="5" id="KW-0598">Phosphotransferase system</keyword>
<evidence type="ECO:0000256" key="2">
    <source>
        <dbReference type="ARBA" id="ARBA00022448"/>
    </source>
</evidence>
<dbReference type="EMBL" id="CYZE01000012">
    <property type="protein sequence ID" value="CUO81448.1"/>
    <property type="molecule type" value="Genomic_DNA"/>
</dbReference>
<keyword evidence="3" id="KW-1003">Cell membrane</keyword>
<keyword evidence="8 9" id="KW-0472">Membrane</keyword>
<evidence type="ECO:0000256" key="3">
    <source>
        <dbReference type="ARBA" id="ARBA00022475"/>
    </source>
</evidence>
<gene>
    <name evidence="10" type="primary">agaC_2</name>
    <name evidence="10" type="ORF">ERS852407_04044</name>
</gene>
<feature type="transmembrane region" description="Helical" evidence="9">
    <location>
        <begin position="63"/>
        <end position="85"/>
    </location>
</feature>
<reference evidence="10 11" key="1">
    <citation type="submission" date="2015-09" db="EMBL/GenBank/DDBJ databases">
        <authorList>
            <consortium name="Pathogen Informatics"/>
        </authorList>
    </citation>
    <scope>NUCLEOTIDE SEQUENCE [LARGE SCALE GENOMIC DNA]</scope>
    <source>
        <strain evidence="10 11">2789STDY5608850</strain>
    </source>
</reference>